<dbReference type="InterPro" id="IPR000792">
    <property type="entry name" value="Tscrpt_reg_LuxR_C"/>
</dbReference>
<dbReference type="Pfam" id="PF00196">
    <property type="entry name" value="GerE"/>
    <property type="match status" value="1"/>
</dbReference>
<evidence type="ECO:0000256" key="3">
    <source>
        <dbReference type="ARBA" id="ARBA00023163"/>
    </source>
</evidence>
<comment type="caution">
    <text evidence="5">The sequence shown here is derived from an EMBL/GenBank/DDBJ whole genome shotgun (WGS) entry which is preliminary data.</text>
</comment>
<dbReference type="Gene3D" id="1.10.10.10">
    <property type="entry name" value="Winged helix-like DNA-binding domain superfamily/Winged helix DNA-binding domain"/>
    <property type="match status" value="2"/>
</dbReference>
<reference evidence="5" key="1">
    <citation type="journal article" date="2018" name="Genome Biol.">
        <title>SKESA: strategic k-mer extension for scrupulous assemblies.</title>
        <authorList>
            <person name="Souvorov A."/>
            <person name="Agarwala R."/>
            <person name="Lipman D.J."/>
        </authorList>
    </citation>
    <scope>NUCLEOTIDE SEQUENCE</scope>
    <source>
        <strain evidence="5">AUSMDU00005748</strain>
    </source>
</reference>
<dbReference type="EMBL" id="DACXIC010000003">
    <property type="protein sequence ID" value="HAU4355428.1"/>
    <property type="molecule type" value="Genomic_DNA"/>
</dbReference>
<evidence type="ECO:0000313" key="6">
    <source>
        <dbReference type="Proteomes" id="UP000868497"/>
    </source>
</evidence>
<evidence type="ECO:0000256" key="1">
    <source>
        <dbReference type="ARBA" id="ARBA00023015"/>
    </source>
</evidence>
<evidence type="ECO:0000313" key="5">
    <source>
        <dbReference type="EMBL" id="HAU4355428.1"/>
    </source>
</evidence>
<accession>A0AAD3YNQ4</accession>
<organism evidence="5 6">
    <name type="scientific">Klebsiella oxytoca</name>
    <dbReference type="NCBI Taxonomy" id="571"/>
    <lineage>
        <taxon>Bacteria</taxon>
        <taxon>Pseudomonadati</taxon>
        <taxon>Pseudomonadota</taxon>
        <taxon>Gammaproteobacteria</taxon>
        <taxon>Enterobacterales</taxon>
        <taxon>Enterobacteriaceae</taxon>
        <taxon>Klebsiella/Raoultella group</taxon>
        <taxon>Klebsiella</taxon>
    </lineage>
</organism>
<dbReference type="InterPro" id="IPR006793">
    <property type="entry name" value="FaeA"/>
</dbReference>
<dbReference type="InterPro" id="IPR016032">
    <property type="entry name" value="Sig_transdc_resp-reg_C-effctor"/>
</dbReference>
<keyword evidence="2" id="KW-0238">DNA-binding</keyword>
<gene>
    <name evidence="5" type="ORF">F6W21_03695</name>
</gene>
<dbReference type="SMART" id="SM00421">
    <property type="entry name" value="HTH_LUXR"/>
    <property type="match status" value="1"/>
</dbReference>
<dbReference type="Proteomes" id="UP000868497">
    <property type="component" value="Unassembled WGS sequence"/>
</dbReference>
<dbReference type="GO" id="GO:0003677">
    <property type="term" value="F:DNA binding"/>
    <property type="evidence" value="ECO:0007669"/>
    <property type="project" value="UniProtKB-KW"/>
</dbReference>
<keyword evidence="1" id="KW-0805">Transcription regulation</keyword>
<dbReference type="InterPro" id="IPR036388">
    <property type="entry name" value="WH-like_DNA-bd_sf"/>
</dbReference>
<dbReference type="AlphaFoldDB" id="A0AAD3YNQ4"/>
<keyword evidence="3" id="KW-0804">Transcription</keyword>
<reference evidence="5" key="2">
    <citation type="submission" date="2019-09" db="EMBL/GenBank/DDBJ databases">
        <authorList>
            <consortium name="NCBI Pathogen Detection Project"/>
        </authorList>
    </citation>
    <scope>NUCLEOTIDE SEQUENCE</scope>
    <source>
        <strain evidence="5">AUSMDU00005748</strain>
    </source>
</reference>
<evidence type="ECO:0000259" key="4">
    <source>
        <dbReference type="SMART" id="SM00421"/>
    </source>
</evidence>
<dbReference type="SUPFAM" id="SSF46894">
    <property type="entry name" value="C-terminal effector domain of the bipartite response regulators"/>
    <property type="match status" value="1"/>
</dbReference>
<dbReference type="Pfam" id="PF04703">
    <property type="entry name" value="FaeA"/>
    <property type="match status" value="1"/>
</dbReference>
<name>A0AAD3YNQ4_KLEOX</name>
<protein>
    <submittedName>
        <fullName evidence="5">LuxR family transcriptional regulator</fullName>
    </submittedName>
</protein>
<dbReference type="RefSeq" id="WP_016808941.1">
    <property type="nucleotide sequence ID" value="NZ_CAAKNQ010000165.1"/>
</dbReference>
<dbReference type="GO" id="GO:0006355">
    <property type="term" value="P:regulation of DNA-templated transcription"/>
    <property type="evidence" value="ECO:0007669"/>
    <property type="project" value="InterPro"/>
</dbReference>
<sequence length="324" mass="37541">MVSFVEKTYLPVHIATTDNYFSMGIIFLLKELFEEEYHGKIIISKVNEPMAADLIVQIHSPGEKVFDWVGCDDFRMKNEYKFMMLSKKWLSVYPHSEHYDRNIVCPVVSAVITMRNSVATIRRKLFNLFFADLMCGPPDLRKPNCANCPGPYQLAWREKLMLGYLSQGLGHYAISQKMGCTIKALSSYRRSIMRKLNINKYSDFALWLGSRSVSEKYSDIVNQYEQKLNEEGVIWQTKKIANPVEGNDDKHRVLQSMKRLMMRRLHISESEGDVWLTTREIANEMDISIYSMRYLLCQMEMAGAVVSIKTGKGRSHTLRWKLAS</sequence>
<proteinExistence type="predicted"/>
<feature type="domain" description="HTH luxR-type" evidence="4">
    <location>
        <begin position="151"/>
        <end position="208"/>
    </location>
</feature>
<evidence type="ECO:0000256" key="2">
    <source>
        <dbReference type="ARBA" id="ARBA00023125"/>
    </source>
</evidence>